<accession>A0A2H4NFP8</accession>
<protein>
    <submittedName>
        <fullName evidence="2">Uncharacterized protein</fullName>
    </submittedName>
</protein>
<proteinExistence type="predicted"/>
<evidence type="ECO:0000313" key="2">
    <source>
        <dbReference type="EMBL" id="ATV90675.1"/>
    </source>
</evidence>
<feature type="region of interest" description="Disordered" evidence="1">
    <location>
        <begin position="135"/>
        <end position="155"/>
    </location>
</feature>
<dbReference type="EMBL" id="MG212498">
    <property type="protein sequence ID" value="ATV90675.1"/>
    <property type="molecule type" value="Genomic_DNA"/>
</dbReference>
<geneLocation type="plasmid" evidence="2">
    <name>pPB07309</name>
</geneLocation>
<dbReference type="AlphaFoldDB" id="A0A2H4NFP8"/>
<keyword evidence="2" id="KW-0614">Plasmid</keyword>
<reference evidence="2" key="1">
    <citation type="journal article" date="2017" name="J. Clin. Microbiol.">
        <title>Comparative phenotypic and genotypic analysis of Edwardsiella spp. isolates from different hosts and geographic origins, with an emphasis on isolates formerly classified as E. tarda and an evaluation of diagnostic methods.</title>
        <authorList>
            <person name="Reichley S.R."/>
            <person name="Ware C."/>
            <person name="Steadman J."/>
            <person name="Gaunt P.S."/>
            <person name="Garcia J.C."/>
            <person name="LaFrentz B.R."/>
            <person name="Thachil A."/>
            <person name="Waldbieser G.C."/>
            <person name="Stine C.B."/>
            <person name="Bujan N."/>
            <person name="Arias C.R."/>
            <person name="Loch T."/>
            <person name="Welch T.J."/>
            <person name="Cipriano R.C."/>
            <person name="Greenway T.E."/>
            <person name="Khoo L.H."/>
            <person name="Wise D.J."/>
            <person name="Lawrence M.L."/>
            <person name="Griffin M.J."/>
        </authorList>
    </citation>
    <scope>NUCLEOTIDE SEQUENCE</scope>
    <source>
        <strain evidence="2">PB07-309</strain>
        <plasmid evidence="2">pPB07309</plasmid>
    </source>
</reference>
<sequence length="155" mass="17721">MMTIKFNKFELHSAFQYGTLNEKHFVDLPYLNDEQRHALASFLGAITREEPLPGKNKPSWLDDNFTKISGTDAYEEGKYWHYHCGPYPNSFSIRNMTFNLGVNLDGVTSAEVIHYQKLNDGTVLVVGFSPTHEPFPKSDDPHYNPLFTESDDSDI</sequence>
<name>A0A2H4NFP8_EDWPI</name>
<organism evidence="2">
    <name type="scientific">Edwardsiella piscicida</name>
    <dbReference type="NCBI Taxonomy" id="1263550"/>
    <lineage>
        <taxon>Bacteria</taxon>
        <taxon>Pseudomonadati</taxon>
        <taxon>Pseudomonadota</taxon>
        <taxon>Gammaproteobacteria</taxon>
        <taxon>Enterobacterales</taxon>
        <taxon>Hafniaceae</taxon>
        <taxon>Edwardsiella</taxon>
    </lineage>
</organism>
<evidence type="ECO:0000256" key="1">
    <source>
        <dbReference type="SAM" id="MobiDB-lite"/>
    </source>
</evidence>